<dbReference type="EMBL" id="FRBL01000003">
    <property type="protein sequence ID" value="SHL34963.1"/>
    <property type="molecule type" value="Genomic_DNA"/>
</dbReference>
<accession>A0A1M6ZXB3</accession>
<dbReference type="Gene3D" id="3.20.20.410">
    <property type="entry name" value="Protein of unknown function UPF0759"/>
    <property type="match status" value="1"/>
</dbReference>
<protein>
    <submittedName>
        <fullName evidence="1">Uncharacterized conserved protein YecE, DUF72 family</fullName>
    </submittedName>
</protein>
<reference evidence="1 2" key="1">
    <citation type="submission" date="2016-11" db="EMBL/GenBank/DDBJ databases">
        <authorList>
            <person name="Jaros S."/>
            <person name="Januszkiewicz K."/>
            <person name="Wedrychowicz H."/>
        </authorList>
    </citation>
    <scope>NUCLEOTIDE SEQUENCE [LARGE SCALE GENOMIC DNA]</scope>
    <source>
        <strain evidence="1 2">DSM 27406</strain>
    </source>
</reference>
<dbReference type="Proteomes" id="UP000184420">
    <property type="component" value="Unassembled WGS sequence"/>
</dbReference>
<name>A0A1M6ZXB3_9BACT</name>
<evidence type="ECO:0000313" key="2">
    <source>
        <dbReference type="Proteomes" id="UP000184420"/>
    </source>
</evidence>
<gene>
    <name evidence="1" type="ORF">SAMN05444266_10339</name>
</gene>
<dbReference type="OrthoDB" id="9780310at2"/>
<evidence type="ECO:0000313" key="1">
    <source>
        <dbReference type="EMBL" id="SHL34963.1"/>
    </source>
</evidence>
<dbReference type="PANTHER" id="PTHR30348:SF4">
    <property type="entry name" value="DUF72 DOMAIN-CONTAINING PROTEIN"/>
    <property type="match status" value="1"/>
</dbReference>
<dbReference type="SUPFAM" id="SSF117396">
    <property type="entry name" value="TM1631-like"/>
    <property type="match status" value="1"/>
</dbReference>
<dbReference type="AlphaFoldDB" id="A0A1M6ZXB3"/>
<dbReference type="Pfam" id="PF01904">
    <property type="entry name" value="DUF72"/>
    <property type="match status" value="1"/>
</dbReference>
<dbReference type="RefSeq" id="WP_073079664.1">
    <property type="nucleotide sequence ID" value="NZ_FRBL01000003.1"/>
</dbReference>
<dbReference type="InterPro" id="IPR002763">
    <property type="entry name" value="DUF72"/>
</dbReference>
<organism evidence="1 2">
    <name type="scientific">Chitinophaga jiangningensis</name>
    <dbReference type="NCBI Taxonomy" id="1419482"/>
    <lineage>
        <taxon>Bacteria</taxon>
        <taxon>Pseudomonadati</taxon>
        <taxon>Bacteroidota</taxon>
        <taxon>Chitinophagia</taxon>
        <taxon>Chitinophagales</taxon>
        <taxon>Chitinophagaceae</taxon>
        <taxon>Chitinophaga</taxon>
    </lineage>
</organism>
<proteinExistence type="predicted"/>
<dbReference type="InterPro" id="IPR036520">
    <property type="entry name" value="UPF0759_sf"/>
</dbReference>
<sequence>MRKGSYYTGTSGLVLPYKNKQFYPEPLREKSRLEVYGTLFNSIEINSSFYNIPMLKTMQRWAAGVPDHFKFTFKLWQGITHVRDLDFKPADVTRFMDVIAGVGEKKGCLLIQLPPSLRAGALQRVEQLLAAVREADPEGAWRLAVEFRHLSWYREESYRLLNEFQATMVVHDKANVGSPLEDMDADFVYARFHGPEGNYRSSYEDSYLYEYASYVRDWLHAGKDVYAYFNNTIGDAINDLRVLEAYVRERE</sequence>
<dbReference type="PANTHER" id="PTHR30348">
    <property type="entry name" value="UNCHARACTERIZED PROTEIN YECE"/>
    <property type="match status" value="1"/>
</dbReference>
<dbReference type="STRING" id="1419482.SAMN05444266_10339"/>
<keyword evidence="2" id="KW-1185">Reference proteome</keyword>